<accession>A0A1W1W1X7</accession>
<reference evidence="1 2" key="1">
    <citation type="submission" date="2017-04" db="EMBL/GenBank/DDBJ databases">
        <authorList>
            <person name="Afonso C.L."/>
            <person name="Miller P.J."/>
            <person name="Scott M.A."/>
            <person name="Spackman E."/>
            <person name="Goraichik I."/>
            <person name="Dimitrov K.M."/>
            <person name="Suarez D.L."/>
            <person name="Swayne D.E."/>
        </authorList>
    </citation>
    <scope>NUCLEOTIDE SEQUENCE [LARGE SCALE GENOMIC DNA]</scope>
    <source>
        <strain evidence="1 2">DSM 11622</strain>
    </source>
</reference>
<proteinExistence type="predicted"/>
<keyword evidence="2" id="KW-1185">Reference proteome</keyword>
<organism evidence="1 2">
    <name type="scientific">Hymenobacter roseosalivarius DSM 11622</name>
    <dbReference type="NCBI Taxonomy" id="645990"/>
    <lineage>
        <taxon>Bacteria</taxon>
        <taxon>Pseudomonadati</taxon>
        <taxon>Bacteroidota</taxon>
        <taxon>Cytophagia</taxon>
        <taxon>Cytophagales</taxon>
        <taxon>Hymenobacteraceae</taxon>
        <taxon>Hymenobacter</taxon>
    </lineage>
</organism>
<dbReference type="STRING" id="645990.SAMN00120144_3696"/>
<name>A0A1W1W1X7_9BACT</name>
<protein>
    <submittedName>
        <fullName evidence="1">Uncharacterized protein</fullName>
    </submittedName>
</protein>
<gene>
    <name evidence="1" type="ORF">SAMN00120144_3696</name>
</gene>
<dbReference type="Proteomes" id="UP000192266">
    <property type="component" value="Unassembled WGS sequence"/>
</dbReference>
<dbReference type="EMBL" id="FWWW01000092">
    <property type="protein sequence ID" value="SMB99608.1"/>
    <property type="molecule type" value="Genomic_DNA"/>
</dbReference>
<evidence type="ECO:0000313" key="1">
    <source>
        <dbReference type="EMBL" id="SMB99608.1"/>
    </source>
</evidence>
<sequence>MGQVVHQANTLTMHFRRFETEEQAVAWLKQVA</sequence>
<evidence type="ECO:0000313" key="2">
    <source>
        <dbReference type="Proteomes" id="UP000192266"/>
    </source>
</evidence>
<dbReference type="AlphaFoldDB" id="A0A1W1W1X7"/>